<feature type="compositionally biased region" description="Polar residues" evidence="1">
    <location>
        <begin position="919"/>
        <end position="933"/>
    </location>
</feature>
<feature type="compositionally biased region" description="Polar residues" evidence="1">
    <location>
        <begin position="340"/>
        <end position="351"/>
    </location>
</feature>
<feature type="compositionally biased region" description="Basic residues" evidence="1">
    <location>
        <begin position="595"/>
        <end position="605"/>
    </location>
</feature>
<feature type="compositionally biased region" description="Low complexity" evidence="1">
    <location>
        <begin position="790"/>
        <end position="803"/>
    </location>
</feature>
<feature type="region of interest" description="Disordered" evidence="1">
    <location>
        <begin position="491"/>
        <end position="541"/>
    </location>
</feature>
<keyword evidence="3" id="KW-1185">Reference proteome</keyword>
<dbReference type="Proteomes" id="UP000269721">
    <property type="component" value="Unassembled WGS sequence"/>
</dbReference>
<evidence type="ECO:0000313" key="2">
    <source>
        <dbReference type="EMBL" id="RKO91288.1"/>
    </source>
</evidence>
<proteinExistence type="predicted"/>
<organism evidence="2 3">
    <name type="scientific">Blyttiomyces helicus</name>
    <dbReference type="NCBI Taxonomy" id="388810"/>
    <lineage>
        <taxon>Eukaryota</taxon>
        <taxon>Fungi</taxon>
        <taxon>Fungi incertae sedis</taxon>
        <taxon>Chytridiomycota</taxon>
        <taxon>Chytridiomycota incertae sedis</taxon>
        <taxon>Chytridiomycetes</taxon>
        <taxon>Chytridiomycetes incertae sedis</taxon>
        <taxon>Blyttiomyces</taxon>
    </lineage>
</organism>
<dbReference type="EMBL" id="KZ995136">
    <property type="protein sequence ID" value="RKO91288.1"/>
    <property type="molecule type" value="Genomic_DNA"/>
</dbReference>
<feature type="compositionally biased region" description="Polar residues" evidence="1">
    <location>
        <begin position="877"/>
        <end position="886"/>
    </location>
</feature>
<feature type="compositionally biased region" description="Polar residues" evidence="1">
    <location>
        <begin position="619"/>
        <end position="642"/>
    </location>
</feature>
<feature type="compositionally biased region" description="Pro residues" evidence="1">
    <location>
        <begin position="845"/>
        <end position="854"/>
    </location>
</feature>
<feature type="region of interest" description="Disordered" evidence="1">
    <location>
        <begin position="1095"/>
        <end position="1141"/>
    </location>
</feature>
<feature type="compositionally biased region" description="Basic and acidic residues" evidence="1">
    <location>
        <begin position="352"/>
        <end position="369"/>
    </location>
</feature>
<feature type="compositionally biased region" description="Low complexity" evidence="1">
    <location>
        <begin position="899"/>
        <end position="915"/>
    </location>
</feature>
<feature type="region of interest" description="Disordered" evidence="1">
    <location>
        <begin position="579"/>
        <end position="679"/>
    </location>
</feature>
<feature type="region of interest" description="Disordered" evidence="1">
    <location>
        <begin position="753"/>
        <end position="936"/>
    </location>
</feature>
<name>A0A4P9WIL8_9FUNG</name>
<evidence type="ECO:0000256" key="1">
    <source>
        <dbReference type="SAM" id="MobiDB-lite"/>
    </source>
</evidence>
<protein>
    <submittedName>
        <fullName evidence="2">Uncharacterized protein</fullName>
    </submittedName>
</protein>
<feature type="compositionally biased region" description="Low complexity" evidence="1">
    <location>
        <begin position="121"/>
        <end position="158"/>
    </location>
</feature>
<feature type="compositionally biased region" description="Pro residues" evidence="1">
    <location>
        <begin position="1095"/>
        <end position="1109"/>
    </location>
</feature>
<feature type="compositionally biased region" description="Low complexity" evidence="1">
    <location>
        <begin position="207"/>
        <end position="219"/>
    </location>
</feature>
<dbReference type="OrthoDB" id="2504266at2759"/>
<feature type="compositionally biased region" description="Polar residues" evidence="1">
    <location>
        <begin position="666"/>
        <end position="679"/>
    </location>
</feature>
<feature type="compositionally biased region" description="Pro residues" evidence="1">
    <location>
        <begin position="30"/>
        <end position="45"/>
    </location>
</feature>
<accession>A0A4P9WIL8</accession>
<feature type="compositionally biased region" description="Basic residues" evidence="1">
    <location>
        <begin position="827"/>
        <end position="841"/>
    </location>
</feature>
<gene>
    <name evidence="2" type="ORF">BDK51DRAFT_43540</name>
</gene>
<feature type="compositionally biased region" description="Polar residues" evidence="1">
    <location>
        <begin position="308"/>
        <end position="318"/>
    </location>
</feature>
<feature type="compositionally biased region" description="Basic and acidic residues" evidence="1">
    <location>
        <begin position="377"/>
        <end position="421"/>
    </location>
</feature>
<evidence type="ECO:0000313" key="3">
    <source>
        <dbReference type="Proteomes" id="UP000269721"/>
    </source>
</evidence>
<feature type="compositionally biased region" description="Low complexity" evidence="1">
    <location>
        <begin position="654"/>
        <end position="665"/>
    </location>
</feature>
<reference evidence="3" key="1">
    <citation type="journal article" date="2018" name="Nat. Microbiol.">
        <title>Leveraging single-cell genomics to expand the fungal tree of life.</title>
        <authorList>
            <person name="Ahrendt S.R."/>
            <person name="Quandt C.A."/>
            <person name="Ciobanu D."/>
            <person name="Clum A."/>
            <person name="Salamov A."/>
            <person name="Andreopoulos B."/>
            <person name="Cheng J.F."/>
            <person name="Woyke T."/>
            <person name="Pelin A."/>
            <person name="Henrissat B."/>
            <person name="Reynolds N.K."/>
            <person name="Benny G.L."/>
            <person name="Smith M.E."/>
            <person name="James T.Y."/>
            <person name="Grigoriev I.V."/>
        </authorList>
    </citation>
    <scope>NUCLEOTIDE SEQUENCE [LARGE SCALE GENOMIC DNA]</scope>
</reference>
<sequence>MDSNHWRKRAEYSPASSSSSSSSDLRPPLHHPTPPQSSPGRPALPPGLATHHPLPGTPSQKTPLANHPTASVAPAQPAATAAQSSRSRPTSSSSSHSSSPAVHPQNQRSTGQKPAPPRNPPASASASSRSSQPSQKTQQAAASSTSAVTPAPAAPSQTNTPRPTSPKWRYRRSTLLALRESPLVKRPEGLPSIDSLIGEKGRRPSSEAAEAAATATAAAGNVRVAGERKTSGGPAAATLASPSVLGKEKPIVFGPPKMSFASSQQSSGPPKADEPSSVTKPSPRSFEFPRAPKPLAAERIAAKREGSMSVQRSASISIGSGAEKADVAIGSGTGLGSHAKLSTSPEASSSDRAARQEWRDRDHSARENGRPGSGASDRVRERDPRRDWGGDRGGERERNGTDRDSLPRRRDDNSWRDDSARGPRASLDNGPSSRMHQSSDRRRNYNPEWYDADVAPRRVETIPTPVGGDIMPRFRAEQRVMEAMRLAASGASVSGSVPALPDGAPRDGSGGSLPLSQLPLDATRDRTRSVPKPDLPVDSMFGPQGDLGFDAAIEHSSMFLFDDLTNPLALVSPTVASPGGQLGSAAASSSQPARPARKSASKSRFQHIFAEDGGASNADEGTSPSSGVGSPNTTFPTDPAHQQQHDYQLRGGLPSYAISSSAPPATTLQSSGVPEQQQFSDPIARLAADLNLRSGNATPPVDRFGRLQLHPDHQQHQPPYPRMLSEAEVLATIVPPGHRMMSEEDALRAMGMAPMPRSEDRPGGGSGESGRSKEDGAGNLSHVFAMLSRSAGGPAPPQQSQQQEDMDLGPQHPQHPQHMQHPQHPQHLQHPHHPLPPHPHHTLLPPHPHTLPPHHPLHPNNLSPEAFYRLNGPPLQQMVNPSSSGPHNAFGPGPPPPSHMGMSMQQQQQQHQSPPLSSTPPTNGNHSLASPAQSVPGRSEYADMVNMNMGGAGMAAGDDPLAALVRNSIDAKRGGGQNGGVGGPDRFGKDGVGMGPPPLMFPGFNQHITGVRPVSFFNSRGKTHRIRCASVLIDLLNPRYWQMQPPPPFPLHGHPHGPPPHHPYLGAPPHLAMLQMHPGMGPPPPTPGMMGMGGPPPMMGRQGPPPPGSPGAGMRGGGYPPNVNGMYGNMPGPVLKAEEKR</sequence>
<feature type="compositionally biased region" description="Low complexity" evidence="1">
    <location>
        <begin position="68"/>
        <end position="104"/>
    </location>
</feature>
<feature type="region of interest" description="Disordered" evidence="1">
    <location>
        <begin position="1"/>
        <end position="451"/>
    </location>
</feature>
<dbReference type="AlphaFoldDB" id="A0A4P9WIL8"/>
<feature type="compositionally biased region" description="Low complexity" evidence="1">
    <location>
        <begin position="810"/>
        <end position="826"/>
    </location>
</feature>
<feature type="compositionally biased region" description="Gly residues" evidence="1">
    <location>
        <begin position="1110"/>
        <end position="1119"/>
    </location>
</feature>
<feature type="compositionally biased region" description="Low complexity" evidence="1">
    <location>
        <begin position="579"/>
        <end position="594"/>
    </location>
</feature>